<name>A0A9P1CSX5_9DINO</name>
<dbReference type="InterPro" id="IPR049232">
    <property type="entry name" value="DUF6829"/>
</dbReference>
<organism evidence="4">
    <name type="scientific">Cladocopium goreaui</name>
    <dbReference type="NCBI Taxonomy" id="2562237"/>
    <lineage>
        <taxon>Eukaryota</taxon>
        <taxon>Sar</taxon>
        <taxon>Alveolata</taxon>
        <taxon>Dinophyceae</taxon>
        <taxon>Suessiales</taxon>
        <taxon>Symbiodiniaceae</taxon>
        <taxon>Cladocopium</taxon>
    </lineage>
</organism>
<feature type="repeat" description="ANK" evidence="3">
    <location>
        <begin position="101"/>
        <end position="133"/>
    </location>
</feature>
<feature type="repeat" description="ANK" evidence="3">
    <location>
        <begin position="134"/>
        <end position="157"/>
    </location>
</feature>
<dbReference type="InterPro" id="IPR002110">
    <property type="entry name" value="Ankyrin_rpt"/>
</dbReference>
<protein>
    <submittedName>
        <fullName evidence="4">Uncharacterized protein</fullName>
    </submittedName>
</protein>
<dbReference type="PROSITE" id="PS50088">
    <property type="entry name" value="ANK_REPEAT"/>
    <property type="match status" value="2"/>
</dbReference>
<keyword evidence="1" id="KW-0677">Repeat</keyword>
<proteinExistence type="predicted"/>
<dbReference type="EMBL" id="CAMXCT010002223">
    <property type="protein sequence ID" value="CAI3996552.1"/>
    <property type="molecule type" value="Genomic_DNA"/>
</dbReference>
<dbReference type="EMBL" id="CAMXCT020002223">
    <property type="protein sequence ID" value="CAL1149927.1"/>
    <property type="molecule type" value="Genomic_DNA"/>
</dbReference>
<dbReference type="EMBL" id="CAMXCT030002223">
    <property type="protein sequence ID" value="CAL4783864.1"/>
    <property type="molecule type" value="Genomic_DNA"/>
</dbReference>
<dbReference type="Gene3D" id="1.25.40.20">
    <property type="entry name" value="Ankyrin repeat-containing domain"/>
    <property type="match status" value="1"/>
</dbReference>
<keyword evidence="2 3" id="KW-0040">ANK repeat</keyword>
<dbReference type="PROSITE" id="PS50297">
    <property type="entry name" value="ANK_REP_REGION"/>
    <property type="match status" value="2"/>
</dbReference>
<keyword evidence="6" id="KW-1185">Reference proteome</keyword>
<dbReference type="OrthoDB" id="432401at2759"/>
<evidence type="ECO:0000256" key="1">
    <source>
        <dbReference type="ARBA" id="ARBA00022737"/>
    </source>
</evidence>
<accession>A0A9P1CSX5</accession>
<dbReference type="SMART" id="SM00248">
    <property type="entry name" value="ANK"/>
    <property type="match status" value="2"/>
</dbReference>
<dbReference type="SUPFAM" id="SSF48403">
    <property type="entry name" value="Ankyrin repeat"/>
    <property type="match status" value="1"/>
</dbReference>
<dbReference type="InterPro" id="IPR036770">
    <property type="entry name" value="Ankyrin_rpt-contain_sf"/>
</dbReference>
<dbReference type="AlphaFoldDB" id="A0A9P1CSX5"/>
<reference evidence="5" key="2">
    <citation type="submission" date="2024-04" db="EMBL/GenBank/DDBJ databases">
        <authorList>
            <person name="Chen Y."/>
            <person name="Shah S."/>
            <person name="Dougan E. K."/>
            <person name="Thang M."/>
            <person name="Chan C."/>
        </authorList>
    </citation>
    <scope>NUCLEOTIDE SEQUENCE [LARGE SCALE GENOMIC DNA]</scope>
</reference>
<comment type="caution">
    <text evidence="4">The sequence shown here is derived from an EMBL/GenBank/DDBJ whole genome shotgun (WGS) entry which is preliminary data.</text>
</comment>
<evidence type="ECO:0000313" key="5">
    <source>
        <dbReference type="EMBL" id="CAL1149927.1"/>
    </source>
</evidence>
<reference evidence="4" key="1">
    <citation type="submission" date="2022-10" db="EMBL/GenBank/DDBJ databases">
        <authorList>
            <person name="Chen Y."/>
            <person name="Dougan E. K."/>
            <person name="Chan C."/>
            <person name="Rhodes N."/>
            <person name="Thang M."/>
        </authorList>
    </citation>
    <scope>NUCLEOTIDE SEQUENCE</scope>
</reference>
<evidence type="ECO:0000313" key="6">
    <source>
        <dbReference type="Proteomes" id="UP001152797"/>
    </source>
</evidence>
<dbReference type="PANTHER" id="PTHR24198">
    <property type="entry name" value="ANKYRIN REPEAT AND PROTEIN KINASE DOMAIN-CONTAINING PROTEIN"/>
    <property type="match status" value="1"/>
</dbReference>
<dbReference type="Pfam" id="PF20717">
    <property type="entry name" value="DUF6829"/>
    <property type="match status" value="1"/>
</dbReference>
<evidence type="ECO:0000256" key="2">
    <source>
        <dbReference type="ARBA" id="ARBA00023043"/>
    </source>
</evidence>
<gene>
    <name evidence="4" type="ORF">C1SCF055_LOCUS23019</name>
</gene>
<dbReference type="Proteomes" id="UP001152797">
    <property type="component" value="Unassembled WGS sequence"/>
</dbReference>
<sequence length="452" mass="52263">MDHLPNYRALLTDTWWVSGREMLTGTRCFVVAEEAQMLDMLAQAWPKKYVQLMERKIGEFKDPDGSYLHLAAKEGHLPIFRLVRLFSDSNQVQIRAARANDLMTPLHVAAQHGHRLVCETIMDQKAPVDTEDCEERLPLHLALQHGHFQLARILLDRLEQVQTSYGAHESGQRKKNLVEALANRMLTKEGLQEDDFKAEVYKIFLEMRYFRKEEQNEINRQMAALLSVYWVISEQYELFTREQPEKDKLRPESWQHMLEWVNEVGLTSKRVAAVLVYCAIVAIGKISAFQKEFAAEATEPIGALASIVQRHPVLVPSFQRLDEEEQNLIVYCLKAQAHFNFGQFLQAESLPMSLAKCKDSVTTRENSRPADVWEDRDEPHWDMKLIGSHQSYACLETFLLQRSSPSCKTANMFTYVDLLNSLSGFAFALEREFLCNDQSPQRVRRERVIEDN</sequence>
<evidence type="ECO:0000313" key="4">
    <source>
        <dbReference type="EMBL" id="CAI3996552.1"/>
    </source>
</evidence>
<evidence type="ECO:0000256" key="3">
    <source>
        <dbReference type="PROSITE-ProRule" id="PRU00023"/>
    </source>
</evidence>
<dbReference type="PANTHER" id="PTHR24198:SF165">
    <property type="entry name" value="ANKYRIN REPEAT-CONTAINING PROTEIN-RELATED"/>
    <property type="match status" value="1"/>
</dbReference>
<dbReference type="Pfam" id="PF12796">
    <property type="entry name" value="Ank_2"/>
    <property type="match status" value="1"/>
</dbReference>